<sequence length="2871" mass="336885">MNNNMQTSDKNVMENDNLNIENEASKLLDLKTTGNYGVMGLGKDDNLSIANTNIRDGDIQMDLDFLEIEKELDLLNDENYKKILEGNNNNNNVNTTTNVNGTTIEAGNCSISNFAGDENMIESLCINELKSEEDDHLFSDRNYADKDELISMLRKKLKFKIKDYNLIMDTLIRTKEECSKKTDQIKELQTNNSKIEKECFELKKELEKKSSQSNLNIENHSFYKKEYDEMKYKLVICEDKYKEALKKNELLNKEITNLKNEQIKFEINKKNDIEKFKLEEEKLKDENEKLKSKGTLLINKYLEAEKKAYVIEQKYKEEIQNLKTILNKEEINKKNSVQNFAKVKDILSQSLAKSEESYKQVVQAEKERDNLKIQNENLQNTINDLNGKIDNLKNSIKPFENKYKEIIKKNNNMFAITHEFINQKNCKIIILRKNAEIKDVFEKYKIDKSIFQSINDFSALYIYEILLQNSSKIDETEMTEFEPGAYDPNENDDKYIKIKKKKYITLNYMLNEAQIKIITLTKTKEHYEKLYSSGKSSSYKDDDSIYKKHYLSSDMTNLYNEKIHYENKLVEKIEHIKNLENKLKEKESVIEKSMETSMRLRLEKDTLVKVISATPEFISTAHQNNTNFSIQAFVEHTVIEYVQKHERQKRGAGNMLTSAVIDEYNQQTPSCISNNSGGIKLSHTEEYNQRNLMSNLAINNANERKMKKKDFSNTTYNGNEEGHTHNNLDNTNYNNKEDGSLTDDYYYSPSSYAIEQIMANLEKAIVEIENTQIAYFRSNNLLTYIDDYMLTLQIFNRISDYNDAYKVEHLLEDDEYRFIIEKACKHANNKDENFLASYPSEDSKIGVIITELEKCKKDYSDEELLRLFEETKLLEKYRKFYHDHFVNINNIFNKFISLNLFNVETKHKNVYERYFNLFNLNFSNVEISFDLLLKRFYKILRLSKTYESLIIERDKKIADINNAQINLYNDKQGLQTNVELITKEKEYLEKLIVKKENNVKEINEKYFQLEKEYNEYKNNNSLILEQYENMKKENYNLEQELSKKELKNNSLNEKNCEIISFYEKEKACLQTLLHESKDVNMYLKEKMETLLNNNERMKYDYDIRLNNLNALWMEEKENNKKFNFNVNSLKKENSNLLIKIKEMQAKNQLLKVELSERMKQLNMFKTSINAPKNSKDTSSLVGYPLSNVNTAVSNNGIIGDDLSVGGEKKRVPNMEYLDGDQNSNYFLNIDVTACKIEYEEKIKKLEENITDLNAEILKLKGEKEILLISIETWRCFSSDSKEEINHLKKICNEQVEKHKEFILINKTNEDKLKFVKNLLICEKDKYEKDVDNIKEKLTAELEKVSNELKEKTLEIEKIKLENEKLLLKTQAIDNGKNDEINMKRKEEEYVELLKKEKENVEKKFENTSEKYNEQISINKKLTDDINLLISTHKEQLKNLNEQINILKKDNKYLSDNLEKEVDGTDNGIIKKRLEQLVEINKDLHKEIQENCNNTEKMKFKIIELKENIRVQKETHLQQQKCIIELRAKLVDTNMANQKDEYVSNLKINLESSRMQLKDLCDQLEKGNLNEKKSNMKIQMLETKLIKEEQERKRYQMELANKNNTDSISYNKLKTEVEMVTEENKILLLRKECYEKEIEQLKRDSQFFNSTKNNDMNIIERDALKKQVEEHIAKINEKDKQIVNLNFEIKKLSNQLEETKERMSRMESATSVLDGPIDETSSVNVDNPKTSQDNQVSLEIYKYINENIDLTAELENKNDIIEQMKEELNNKNMELAKLNKDVINLSTNYDKLKESIYMMEKHKTSLNEYIKQKDEIINSLQQKNNSPTKCCNLIENNSTNKSMANDDDSNSPNKYKINLNDNNSKDIEEKIMGMEEIMNTSCEEVINTLKKIPRTSAESDNNNLTPSDDREFSVSSDHITLIKCNILKMFKLGSCYLYIINRNLKEIKILKDKINSLEDNIQSLNLFINNLKDQNKNNEVIKINNEEQILQLKNSLQNNENCINNLNDNLKQKDEMNNSNIKNLIKYKNFIINLVHQTNVFLHIFKTMNTQHVIQNSEYNQLTQLRKELDPYLNDSIMISELESKEKSDEANANNDLLNIASTFSYENYEHIQIFTNKYNLIIERGQVSIFSDGKIKAPQNEQTSTFFSNISSYFHNSNQYNNTSNSKDASENTPESPKDSQHQTYQEKENEEESVRNDNGQMYSVEGDGTDEEDYRDDLEEVEHDEDVEDEEREERDERVEHDEDDDHDEHDELDEYDDHADHVEHVESDEGEERDEHDELEEYDDHADHIEHVDHDEDDEKSKADGDTEVDEDILSNNKEKENQDVESYNEYNNDREEYENVSDSEKDEERSSIDNNYDEDHHDENETLQRYEENVIVENVDNLGEKELLPSNVESNVFENNYTSNDVNGNGIVPEVSEQNKVLDADPISNINYENITTDININTSNMQNEENISPPFSNKLENNNNTFVNGTTCSYMSEYEFNFFDKNDHPKMKEAKKRKYHSDSEIVKQNNNNKTGYTKKKIRKIDHSYKFNNGDIPTEVVENQIQQNINFNHVDNNYTNQLFNNYYEEQKNKYELLENINKINQTYNSNNLDAPNDERNDNENGNNSLMKSDKESQNENKDDKASDSCYVISSDDDAEVKDYDEEEDEAGEDDEDDEIDEEEDDEIDEEEDDEIDEEEDDDVKDYDEDESNEEIDEGEEEEDEADYEQFDSKGEINSSVADEGEETNSDDPDKDMIDYDEMDNANGNENRNEEDSEVERDDSESERDESDIDRDESDGDREESDVDRDESDIDRDESDIDRDESDIGRDESDVDRDESDIGHEEDDGRSNSNSYSTSNYSNENNKNKEPVISIATSDDGQDDGTNED</sequence>
<feature type="coiled-coil region" evidence="1">
    <location>
        <begin position="562"/>
        <end position="596"/>
    </location>
</feature>
<feature type="coiled-coil region" evidence="1">
    <location>
        <begin position="1542"/>
        <end position="1708"/>
    </location>
</feature>
<feature type="compositionally biased region" description="Acidic residues" evidence="2">
    <location>
        <begin position="2208"/>
        <end position="2235"/>
    </location>
</feature>
<evidence type="ECO:0000256" key="1">
    <source>
        <dbReference type="SAM" id="Coils"/>
    </source>
</evidence>
<reference evidence="3 4" key="1">
    <citation type="submission" date="2016-08" db="EMBL/GenBank/DDBJ databases">
        <authorList>
            <consortium name="Pathogen Informatics"/>
        </authorList>
    </citation>
    <scope>NUCLEOTIDE SEQUENCE [LARGE SCALE GENOMIC DNA]</scope>
    <source>
        <strain evidence="3 4">CB</strain>
    </source>
</reference>
<accession>A0A1D3RT35</accession>
<name>A0A1D3RT35_PLACU</name>
<evidence type="ECO:0000313" key="3">
    <source>
        <dbReference type="EMBL" id="SCN59425.1"/>
    </source>
</evidence>
<feature type="coiled-coil region" evidence="1">
    <location>
        <begin position="1939"/>
        <end position="2015"/>
    </location>
</feature>
<feature type="region of interest" description="Disordered" evidence="2">
    <location>
        <begin position="1708"/>
        <end position="1730"/>
    </location>
</feature>
<feature type="compositionally biased region" description="Acidic residues" evidence="2">
    <location>
        <begin position="2637"/>
        <end position="2712"/>
    </location>
</feature>
<feature type="coiled-coil region" evidence="1">
    <location>
        <begin position="1746"/>
        <end position="1825"/>
    </location>
</feature>
<feature type="coiled-coil region" evidence="1">
    <location>
        <begin position="985"/>
        <end position="1054"/>
    </location>
</feature>
<feature type="coiled-coil region" evidence="1">
    <location>
        <begin position="1316"/>
        <end position="1490"/>
    </location>
</feature>
<feature type="compositionally biased region" description="Basic and acidic residues" evidence="2">
    <location>
        <begin position="2822"/>
        <end position="2832"/>
    </location>
</feature>
<feature type="compositionally biased region" description="Basic and acidic residues" evidence="2">
    <location>
        <begin position="2345"/>
        <end position="2371"/>
    </location>
</feature>
<feature type="compositionally biased region" description="Polar residues" evidence="2">
    <location>
        <begin position="2158"/>
        <end position="2175"/>
    </location>
</feature>
<protein>
    <submittedName>
        <fullName evidence="3">Uncharacterized protein</fullName>
    </submittedName>
</protein>
<feature type="compositionally biased region" description="Acidic residues" evidence="2">
    <location>
        <begin position="2755"/>
        <end position="2807"/>
    </location>
</feature>
<feature type="compositionally biased region" description="Basic and acidic residues" evidence="2">
    <location>
        <begin position="2176"/>
        <end position="2196"/>
    </location>
</feature>
<feature type="compositionally biased region" description="Low complexity" evidence="2">
    <location>
        <begin position="2833"/>
        <end position="2847"/>
    </location>
</feature>
<feature type="coiled-coil region" evidence="1">
    <location>
        <begin position="1126"/>
        <end position="1160"/>
    </location>
</feature>
<feature type="region of interest" description="Disordered" evidence="2">
    <location>
        <begin position="2158"/>
        <end position="2371"/>
    </location>
</feature>
<gene>
    <name evidence="3" type="ORF">PCHCB_000151900</name>
</gene>
<feature type="compositionally biased region" description="Basic and acidic residues" evidence="2">
    <location>
        <begin position="2260"/>
        <end position="2269"/>
    </location>
</feature>
<feature type="compositionally biased region" description="Basic and acidic residues" evidence="2">
    <location>
        <begin position="2287"/>
        <end position="2307"/>
    </location>
</feature>
<feature type="compositionally biased region" description="Acidic residues" evidence="2">
    <location>
        <begin position="2725"/>
        <end position="2746"/>
    </location>
</feature>
<evidence type="ECO:0000313" key="4">
    <source>
        <dbReference type="Proteomes" id="UP000195489"/>
    </source>
</evidence>
<organism evidence="3 4">
    <name type="scientific">Plasmodium chabaudi chabaudi</name>
    <dbReference type="NCBI Taxonomy" id="31271"/>
    <lineage>
        <taxon>Eukaryota</taxon>
        <taxon>Sar</taxon>
        <taxon>Alveolata</taxon>
        <taxon>Apicomplexa</taxon>
        <taxon>Aconoidasida</taxon>
        <taxon>Haemosporida</taxon>
        <taxon>Plasmodiidae</taxon>
        <taxon>Plasmodium</taxon>
        <taxon>Plasmodium (Vinckeia)</taxon>
    </lineage>
</organism>
<dbReference type="EMBL" id="LT608160">
    <property type="protein sequence ID" value="SCN59425.1"/>
    <property type="molecule type" value="Genomic_DNA"/>
</dbReference>
<keyword evidence="1" id="KW-0175">Coiled coil</keyword>
<feature type="region of interest" description="Disordered" evidence="2">
    <location>
        <begin position="2590"/>
        <end position="2871"/>
    </location>
</feature>
<feature type="compositionally biased region" description="Acidic residues" evidence="2">
    <location>
        <begin position="2270"/>
        <end position="2286"/>
    </location>
</feature>
<feature type="compositionally biased region" description="Polar residues" evidence="2">
    <location>
        <begin position="1718"/>
        <end position="1730"/>
    </location>
</feature>
<proteinExistence type="predicted"/>
<feature type="region of interest" description="Disordered" evidence="2">
    <location>
        <begin position="1835"/>
        <end position="1859"/>
    </location>
</feature>
<feature type="coiled-coil region" evidence="1">
    <location>
        <begin position="171"/>
        <end position="402"/>
    </location>
</feature>
<dbReference type="Proteomes" id="UP000195489">
    <property type="component" value="Chromosome 8"/>
</dbReference>
<feature type="coiled-coil region" evidence="1">
    <location>
        <begin position="1235"/>
        <end position="1262"/>
    </location>
</feature>
<feature type="compositionally biased region" description="Basic and acidic residues" evidence="2">
    <location>
        <begin position="2614"/>
        <end position="2629"/>
    </location>
</feature>
<feature type="compositionally biased region" description="Acidic residues" evidence="2">
    <location>
        <begin position="2243"/>
        <end position="2259"/>
    </location>
</feature>
<evidence type="ECO:0000256" key="2">
    <source>
        <dbReference type="SAM" id="MobiDB-lite"/>
    </source>
</evidence>
<feature type="compositionally biased region" description="Acidic residues" evidence="2">
    <location>
        <begin position="2862"/>
        <end position="2871"/>
    </location>
</feature>